<keyword evidence="7 8" id="KW-0449">Lipoprotein</keyword>
<dbReference type="InterPro" id="IPR003423">
    <property type="entry name" value="OMP_efflux"/>
</dbReference>
<reference evidence="10 11" key="1">
    <citation type="submission" date="2018-06" db="EMBL/GenBank/DDBJ databases">
        <authorList>
            <consortium name="Pathogen Informatics"/>
            <person name="Doyle S."/>
        </authorList>
    </citation>
    <scope>NUCLEOTIDE SEQUENCE [LARGE SCALE GENOMIC DNA]</scope>
    <source>
        <strain evidence="10 11">NCTC11842</strain>
    </source>
</reference>
<evidence type="ECO:0000256" key="6">
    <source>
        <dbReference type="ARBA" id="ARBA00023237"/>
    </source>
</evidence>
<name>A0A2X2DXL6_PSELU</name>
<keyword evidence="3 8" id="KW-0812">Transmembrane</keyword>
<evidence type="ECO:0000256" key="3">
    <source>
        <dbReference type="ARBA" id="ARBA00022692"/>
    </source>
</evidence>
<keyword evidence="2 8" id="KW-1134">Transmembrane beta strand</keyword>
<sequence length="443" mass="48410">MKRIAWVVGCLVLSIGGCAISPAPPASPAEGVAIQGLPLRWWEGFQDPALDRLVTLALDNNLDLKSAIQRIREQRALRRQSSSALFPILRGTGSAEASHNASDGADQSYLYGVDLTWEIDLFGRLRAQTRAAEANMQATAADYQALRVSLVADVISTYLRYRLAREEETIAQQAADNQQQTANITRIRFKGGTASGFDVERLEAQVNITRATIPAAREQAESSRYGLAYLLNRDQTEIDSILAQAVTPKQPLMPDVTALMALPATSLRNRPDVYATELRLQASTAELDAAKALRYPQLTLGALVGFEQGSGTPAWSISGQVFQPLVNFGQIRAAIEASDARQQQAWLTYQAALLQALREVRSALASYGQGMERQQLLALATHSAANARALARRQYEAGTVSLIEVLDAERVYFDARLDQVQATTDVLLKWTEIFRTLGLSPPA</sequence>
<dbReference type="AlphaFoldDB" id="A0A2X2DXL6"/>
<comment type="similarity">
    <text evidence="1 8">Belongs to the outer membrane factor (OMF) (TC 1.B.17) family.</text>
</comment>
<keyword evidence="6" id="KW-0998">Cell outer membrane</keyword>
<evidence type="ECO:0000313" key="11">
    <source>
        <dbReference type="Proteomes" id="UP000250443"/>
    </source>
</evidence>
<dbReference type="GO" id="GO:0009279">
    <property type="term" value="C:cell outer membrane"/>
    <property type="evidence" value="ECO:0007669"/>
    <property type="project" value="UniProtKB-SubCell"/>
</dbReference>
<evidence type="ECO:0000256" key="5">
    <source>
        <dbReference type="ARBA" id="ARBA00023139"/>
    </source>
</evidence>
<accession>A0A2X2DXL6</accession>
<keyword evidence="9" id="KW-0175">Coiled coil</keyword>
<dbReference type="SUPFAM" id="SSF56954">
    <property type="entry name" value="Outer membrane efflux proteins (OEP)"/>
    <property type="match status" value="1"/>
</dbReference>
<evidence type="ECO:0000256" key="7">
    <source>
        <dbReference type="ARBA" id="ARBA00023288"/>
    </source>
</evidence>
<keyword evidence="8" id="KW-0732">Signal</keyword>
<dbReference type="InterPro" id="IPR010131">
    <property type="entry name" value="MdtP/NodT-like"/>
</dbReference>
<dbReference type="EMBL" id="UAUF01000016">
    <property type="protein sequence ID" value="SPZ16725.1"/>
    <property type="molecule type" value="Genomic_DNA"/>
</dbReference>
<dbReference type="NCBIfam" id="TIGR01845">
    <property type="entry name" value="outer_NodT"/>
    <property type="match status" value="1"/>
</dbReference>
<dbReference type="Proteomes" id="UP000250443">
    <property type="component" value="Unassembled WGS sequence"/>
</dbReference>
<dbReference type="RefSeq" id="WP_112298029.1">
    <property type="nucleotide sequence ID" value="NZ_CP069263.1"/>
</dbReference>
<comment type="subcellular location">
    <subcellularLocation>
        <location evidence="8">Cell outer membrane</location>
        <topology evidence="8">Lipid-anchor</topology>
    </subcellularLocation>
</comment>
<dbReference type="PANTHER" id="PTHR30203">
    <property type="entry name" value="OUTER MEMBRANE CATION EFFLUX PROTEIN"/>
    <property type="match status" value="1"/>
</dbReference>
<proteinExistence type="inferred from homology"/>
<evidence type="ECO:0000256" key="4">
    <source>
        <dbReference type="ARBA" id="ARBA00023136"/>
    </source>
</evidence>
<dbReference type="GO" id="GO:0015562">
    <property type="term" value="F:efflux transmembrane transporter activity"/>
    <property type="evidence" value="ECO:0007669"/>
    <property type="project" value="InterPro"/>
</dbReference>
<gene>
    <name evidence="10" type="primary">cusC</name>
    <name evidence="10" type="ORF">NCTC11842_05763</name>
</gene>
<keyword evidence="4 8" id="KW-0472">Membrane</keyword>
<dbReference type="PROSITE" id="PS51257">
    <property type="entry name" value="PROKAR_LIPOPROTEIN"/>
    <property type="match status" value="1"/>
</dbReference>
<evidence type="ECO:0000256" key="2">
    <source>
        <dbReference type="ARBA" id="ARBA00022452"/>
    </source>
</evidence>
<dbReference type="Pfam" id="PF02321">
    <property type="entry name" value="OEP"/>
    <property type="match status" value="2"/>
</dbReference>
<evidence type="ECO:0000256" key="9">
    <source>
        <dbReference type="SAM" id="Coils"/>
    </source>
</evidence>
<organism evidence="10 11">
    <name type="scientific">Pseudomonas luteola</name>
    <dbReference type="NCBI Taxonomy" id="47886"/>
    <lineage>
        <taxon>Bacteria</taxon>
        <taxon>Pseudomonadati</taxon>
        <taxon>Pseudomonadota</taxon>
        <taxon>Gammaproteobacteria</taxon>
        <taxon>Pseudomonadales</taxon>
        <taxon>Pseudomonadaceae</taxon>
        <taxon>Pseudomonas</taxon>
    </lineage>
</organism>
<keyword evidence="5 8" id="KW-0564">Palmitate</keyword>
<feature type="chain" id="PRO_5015802006" evidence="8">
    <location>
        <begin position="29"/>
        <end position="443"/>
    </location>
</feature>
<dbReference type="Gene3D" id="1.20.1600.10">
    <property type="entry name" value="Outer membrane efflux proteins (OEP)"/>
    <property type="match status" value="1"/>
</dbReference>
<feature type="coiled-coil region" evidence="9">
    <location>
        <begin position="163"/>
        <end position="219"/>
    </location>
</feature>
<protein>
    <submittedName>
        <fullName evidence="10">RND efflux system outer membrane lipoprotein NodT</fullName>
    </submittedName>
</protein>
<evidence type="ECO:0000256" key="1">
    <source>
        <dbReference type="ARBA" id="ARBA00007613"/>
    </source>
</evidence>
<evidence type="ECO:0000256" key="8">
    <source>
        <dbReference type="RuleBase" id="RU362097"/>
    </source>
</evidence>
<dbReference type="Gene3D" id="2.20.200.10">
    <property type="entry name" value="Outer membrane efflux proteins (OEP)"/>
    <property type="match status" value="1"/>
</dbReference>
<feature type="signal peptide" evidence="8">
    <location>
        <begin position="1"/>
        <end position="28"/>
    </location>
</feature>
<evidence type="ECO:0000313" key="10">
    <source>
        <dbReference type="EMBL" id="SPZ16725.1"/>
    </source>
</evidence>